<keyword evidence="10" id="KW-0472">Membrane</keyword>
<dbReference type="FunFam" id="3.50.50.60:FF:000129">
    <property type="entry name" value="Kynurenine 3-monooxygenase"/>
    <property type="match status" value="1"/>
</dbReference>
<keyword evidence="13" id="KW-1185">Reference proteome</keyword>
<protein>
    <submittedName>
        <fullName evidence="12">Kynurenine 3-monooxygenase</fullName>
    </submittedName>
</protein>
<keyword evidence="5" id="KW-0521">NADP</keyword>
<keyword evidence="4" id="KW-0274">FAD</keyword>
<dbReference type="AlphaFoldDB" id="A0AA35TWI3"/>
<comment type="catalytic activity">
    <reaction evidence="9">
        <text>L-kynurenine + NADPH + O2 + H(+) = 3-hydroxy-L-kynurenine + NADP(+) + H2O</text>
        <dbReference type="Rhea" id="RHEA:20545"/>
        <dbReference type="ChEBI" id="CHEBI:15377"/>
        <dbReference type="ChEBI" id="CHEBI:15378"/>
        <dbReference type="ChEBI" id="CHEBI:15379"/>
        <dbReference type="ChEBI" id="CHEBI:57783"/>
        <dbReference type="ChEBI" id="CHEBI:57959"/>
        <dbReference type="ChEBI" id="CHEBI:58125"/>
        <dbReference type="ChEBI" id="CHEBI:58349"/>
        <dbReference type="EC" id="1.14.13.9"/>
    </reaction>
</comment>
<dbReference type="PANTHER" id="PTHR46028:SF2">
    <property type="entry name" value="KYNURENINE 3-MONOOXYGENASE"/>
    <property type="match status" value="1"/>
</dbReference>
<evidence type="ECO:0000256" key="7">
    <source>
        <dbReference type="ARBA" id="ARBA00023033"/>
    </source>
</evidence>
<keyword evidence="10" id="KW-0812">Transmembrane</keyword>
<dbReference type="GO" id="GO:0071949">
    <property type="term" value="F:FAD binding"/>
    <property type="evidence" value="ECO:0007669"/>
    <property type="project" value="InterPro"/>
</dbReference>
<keyword evidence="10" id="KW-1133">Transmembrane helix</keyword>
<dbReference type="GO" id="GO:0019805">
    <property type="term" value="P:quinolinate biosynthetic process"/>
    <property type="evidence" value="ECO:0007669"/>
    <property type="project" value="InterPro"/>
</dbReference>
<evidence type="ECO:0000256" key="2">
    <source>
        <dbReference type="ARBA" id="ARBA00022630"/>
    </source>
</evidence>
<dbReference type="GO" id="GO:0019363">
    <property type="term" value="P:pyridine nucleotide biosynthetic process"/>
    <property type="evidence" value="ECO:0007669"/>
    <property type="project" value="UniProtKB-KW"/>
</dbReference>
<evidence type="ECO:0000313" key="12">
    <source>
        <dbReference type="EMBL" id="CAI8055805.1"/>
    </source>
</evidence>
<dbReference type="PRINTS" id="PR00420">
    <property type="entry name" value="RNGMNOXGNASE"/>
</dbReference>
<reference evidence="12" key="1">
    <citation type="submission" date="2023-03" db="EMBL/GenBank/DDBJ databases">
        <authorList>
            <person name="Steffen K."/>
            <person name="Cardenas P."/>
        </authorList>
    </citation>
    <scope>NUCLEOTIDE SEQUENCE</scope>
</reference>
<organism evidence="12 13">
    <name type="scientific">Geodia barretti</name>
    <name type="common">Barrett's horny sponge</name>
    <dbReference type="NCBI Taxonomy" id="519541"/>
    <lineage>
        <taxon>Eukaryota</taxon>
        <taxon>Metazoa</taxon>
        <taxon>Porifera</taxon>
        <taxon>Demospongiae</taxon>
        <taxon>Heteroscleromorpha</taxon>
        <taxon>Tetractinellida</taxon>
        <taxon>Astrophorina</taxon>
        <taxon>Geodiidae</taxon>
        <taxon>Geodia</taxon>
    </lineage>
</organism>
<dbReference type="SUPFAM" id="SSF51905">
    <property type="entry name" value="FAD/NAD(P)-binding domain"/>
    <property type="match status" value="1"/>
</dbReference>
<comment type="caution">
    <text evidence="12">The sequence shown here is derived from an EMBL/GenBank/DDBJ whole genome shotgun (WGS) entry which is preliminary data.</text>
</comment>
<evidence type="ECO:0000256" key="6">
    <source>
        <dbReference type="ARBA" id="ARBA00023002"/>
    </source>
</evidence>
<keyword evidence="3" id="KW-0662">Pyridine nucleotide biosynthesis</keyword>
<sequence>MPEQEDGNKGVTIVGGGLVGSLLAVSLGQRGLRVHLHESRSDIRRAAGVSGVRSINLALSRRGREALRAVGLEDEVLSMAIPMRARMIHPLSGKQYAIPYGTKRDDCIYSVNRRALNELLLTKAEESPNISIHFESRLLQADLETNTLVFSDGATGKKTVQTEFVFGCDGAHSTVRRQMMRWGRLNYQQEYIQHGYRELTMPPTPSGDFAMEPNFLHIWPHHEFMMIALPNRDKSFTLTLFMPCSVFESIRNEDSLLTFFRAHFPDSINKIGVERLYKEYFANPQGKMISVKCSPHFMAGNTLILGDAAHAVVPFYGQGMNAGFEDCLVLTECLTESGGELAAAAQLYQDNHWSDTHAICDLSMYNYIEMRSHVTSPLFLIRKRIDNALHYLFPSLFIPLYSMVAFTRIPYRRVVERHNVQQTVIRRGLWGLSLASLGLLGYLIFKFSGMEVALRYRILPCVFKCVVNDYLRH</sequence>
<dbReference type="Proteomes" id="UP001174909">
    <property type="component" value="Unassembled WGS sequence"/>
</dbReference>
<dbReference type="InterPro" id="IPR036188">
    <property type="entry name" value="FAD/NAD-bd_sf"/>
</dbReference>
<accession>A0AA35TWI3</accession>
<dbReference type="GO" id="GO:0004502">
    <property type="term" value="F:kynurenine 3-monooxygenase activity"/>
    <property type="evidence" value="ECO:0007669"/>
    <property type="project" value="UniProtKB-EC"/>
</dbReference>
<dbReference type="GO" id="GO:0070189">
    <property type="term" value="P:kynurenine metabolic process"/>
    <property type="evidence" value="ECO:0007669"/>
    <property type="project" value="TreeGrafter"/>
</dbReference>
<evidence type="ECO:0000256" key="3">
    <source>
        <dbReference type="ARBA" id="ARBA00022642"/>
    </source>
</evidence>
<feature type="domain" description="FAD-binding" evidence="11">
    <location>
        <begin position="11"/>
        <end position="336"/>
    </location>
</feature>
<feature type="transmembrane region" description="Helical" evidence="10">
    <location>
        <begin position="388"/>
        <end position="407"/>
    </location>
</feature>
<evidence type="ECO:0000259" key="11">
    <source>
        <dbReference type="Pfam" id="PF01494"/>
    </source>
</evidence>
<dbReference type="Pfam" id="PF01494">
    <property type="entry name" value="FAD_binding_3"/>
    <property type="match status" value="1"/>
</dbReference>
<evidence type="ECO:0000256" key="8">
    <source>
        <dbReference type="ARBA" id="ARBA00023128"/>
    </source>
</evidence>
<dbReference type="EMBL" id="CASHTH010004307">
    <property type="protein sequence ID" value="CAI8055805.1"/>
    <property type="molecule type" value="Genomic_DNA"/>
</dbReference>
<dbReference type="PANTHER" id="PTHR46028">
    <property type="entry name" value="KYNURENINE 3-MONOOXYGENASE"/>
    <property type="match status" value="1"/>
</dbReference>
<dbReference type="GO" id="GO:0006569">
    <property type="term" value="P:L-tryptophan catabolic process"/>
    <property type="evidence" value="ECO:0007669"/>
    <property type="project" value="InterPro"/>
</dbReference>
<proteinExistence type="inferred from homology"/>
<keyword evidence="2" id="KW-0285">Flavoprotein</keyword>
<feature type="transmembrane region" description="Helical" evidence="10">
    <location>
        <begin position="428"/>
        <end position="445"/>
    </location>
</feature>
<keyword evidence="8" id="KW-0496">Mitochondrion</keyword>
<comment type="cofactor">
    <cofactor evidence="1">
        <name>FAD</name>
        <dbReference type="ChEBI" id="CHEBI:57692"/>
    </cofactor>
</comment>
<dbReference type="Gene3D" id="3.50.50.60">
    <property type="entry name" value="FAD/NAD(P)-binding domain"/>
    <property type="match status" value="1"/>
</dbReference>
<evidence type="ECO:0000256" key="4">
    <source>
        <dbReference type="ARBA" id="ARBA00022827"/>
    </source>
</evidence>
<keyword evidence="7" id="KW-0503">Monooxygenase</keyword>
<dbReference type="GO" id="GO:0005741">
    <property type="term" value="C:mitochondrial outer membrane"/>
    <property type="evidence" value="ECO:0007669"/>
    <property type="project" value="TreeGrafter"/>
</dbReference>
<dbReference type="InterPro" id="IPR027545">
    <property type="entry name" value="Kynurenine_monooxygenase"/>
</dbReference>
<evidence type="ECO:0000256" key="9">
    <source>
        <dbReference type="ARBA" id="ARBA00047818"/>
    </source>
</evidence>
<evidence type="ECO:0000256" key="5">
    <source>
        <dbReference type="ARBA" id="ARBA00022857"/>
    </source>
</evidence>
<dbReference type="InterPro" id="IPR002938">
    <property type="entry name" value="FAD-bd"/>
</dbReference>
<evidence type="ECO:0000256" key="10">
    <source>
        <dbReference type="SAM" id="Phobius"/>
    </source>
</evidence>
<keyword evidence="6" id="KW-0560">Oxidoreductase</keyword>
<evidence type="ECO:0000313" key="13">
    <source>
        <dbReference type="Proteomes" id="UP001174909"/>
    </source>
</evidence>
<dbReference type="HAMAP" id="MF_01971">
    <property type="entry name" value="Kynurenine_monooxygenase"/>
    <property type="match status" value="1"/>
</dbReference>
<name>A0AA35TWI3_GEOBA</name>
<feature type="non-terminal residue" evidence="12">
    <location>
        <position position="473"/>
    </location>
</feature>
<gene>
    <name evidence="12" type="ORF">GBAR_LOCUS30437</name>
</gene>
<evidence type="ECO:0000256" key="1">
    <source>
        <dbReference type="ARBA" id="ARBA00001974"/>
    </source>
</evidence>